<protein>
    <submittedName>
        <fullName evidence="1">Pre-mRNA-splicing factor ATP-dependent RNA helicase</fullName>
    </submittedName>
</protein>
<sequence>MNDIDIPDSVDIMVDVESEGNGEEPVENNSDTISNAAAAGDEGINSNSKTVGPAKVVPLLASINEALLDLFEDYRRACNPFSNKGSAPEMSSQANSFTRSIWILILTTEILRMRLDWE</sequence>
<keyword evidence="1" id="KW-0067">ATP-binding</keyword>
<accession>A0A1R3FXF0</accession>
<comment type="caution">
    <text evidence="1">The sequence shown here is derived from an EMBL/GenBank/DDBJ whole genome shotgun (WGS) entry which is preliminary data.</text>
</comment>
<keyword evidence="1" id="KW-0347">Helicase</keyword>
<name>A0A1R3FXF0_9ROSI</name>
<keyword evidence="1" id="KW-0547">Nucleotide-binding</keyword>
<keyword evidence="1" id="KW-0378">Hydrolase</keyword>
<evidence type="ECO:0000313" key="2">
    <source>
        <dbReference type="Proteomes" id="UP000187203"/>
    </source>
</evidence>
<organism evidence="1 2">
    <name type="scientific">Corchorus olitorius</name>
    <dbReference type="NCBI Taxonomy" id="93759"/>
    <lineage>
        <taxon>Eukaryota</taxon>
        <taxon>Viridiplantae</taxon>
        <taxon>Streptophyta</taxon>
        <taxon>Embryophyta</taxon>
        <taxon>Tracheophyta</taxon>
        <taxon>Spermatophyta</taxon>
        <taxon>Magnoliopsida</taxon>
        <taxon>eudicotyledons</taxon>
        <taxon>Gunneridae</taxon>
        <taxon>Pentapetalae</taxon>
        <taxon>rosids</taxon>
        <taxon>malvids</taxon>
        <taxon>Malvales</taxon>
        <taxon>Malvaceae</taxon>
        <taxon>Grewioideae</taxon>
        <taxon>Apeibeae</taxon>
        <taxon>Corchorus</taxon>
    </lineage>
</organism>
<dbReference type="GO" id="GO:0004386">
    <property type="term" value="F:helicase activity"/>
    <property type="evidence" value="ECO:0007669"/>
    <property type="project" value="UniProtKB-KW"/>
</dbReference>
<dbReference type="EMBL" id="AWUE01024519">
    <property type="protein sequence ID" value="OMO50513.1"/>
    <property type="molecule type" value="Genomic_DNA"/>
</dbReference>
<evidence type="ECO:0000313" key="1">
    <source>
        <dbReference type="EMBL" id="OMO50513.1"/>
    </source>
</evidence>
<proteinExistence type="predicted"/>
<reference evidence="2" key="1">
    <citation type="submission" date="2013-09" db="EMBL/GenBank/DDBJ databases">
        <title>Corchorus olitorius genome sequencing.</title>
        <authorList>
            <person name="Alam M."/>
            <person name="Haque M.S."/>
            <person name="Islam M.S."/>
            <person name="Emdad E.M."/>
            <person name="Islam M.M."/>
            <person name="Ahmed B."/>
            <person name="Halim A."/>
            <person name="Hossen Q.M.M."/>
            <person name="Hossain M.Z."/>
            <person name="Ahmed R."/>
            <person name="Khan M.M."/>
            <person name="Islam R."/>
            <person name="Rashid M.M."/>
            <person name="Khan S.A."/>
            <person name="Rahman M.S."/>
            <person name="Alam M."/>
            <person name="Yahiya A.S."/>
            <person name="Khan M.S."/>
            <person name="Azam M.S."/>
            <person name="Haque T."/>
            <person name="Lashkar M.Z.H."/>
            <person name="Akhand A.I."/>
            <person name="Morshed G."/>
            <person name="Roy S."/>
            <person name="Uddin K.S."/>
            <person name="Rabeya T."/>
            <person name="Hossain A.S."/>
            <person name="Chowdhury A."/>
            <person name="Snigdha A.R."/>
            <person name="Mortoza M.S."/>
            <person name="Matin S.A."/>
            <person name="Hoque S.M.E."/>
            <person name="Islam M.K."/>
            <person name="Roy D.K."/>
            <person name="Haider R."/>
            <person name="Moosa M.M."/>
            <person name="Elias S.M."/>
            <person name="Hasan A.M."/>
            <person name="Jahan S."/>
            <person name="Shafiuddin M."/>
            <person name="Mahmood N."/>
            <person name="Shommy N.S."/>
        </authorList>
    </citation>
    <scope>NUCLEOTIDE SEQUENCE [LARGE SCALE GENOMIC DNA]</scope>
    <source>
        <strain evidence="2">cv. O-4</strain>
    </source>
</reference>
<keyword evidence="2" id="KW-1185">Reference proteome</keyword>
<gene>
    <name evidence="1" type="ORF">COLO4_38042</name>
</gene>
<dbReference type="AlphaFoldDB" id="A0A1R3FXF0"/>
<dbReference type="Proteomes" id="UP000187203">
    <property type="component" value="Unassembled WGS sequence"/>
</dbReference>